<keyword evidence="1" id="KW-0238">DNA-binding</keyword>
<dbReference type="RefSeq" id="WP_085757591.1">
    <property type="nucleotide sequence ID" value="NZ_CP019343.1"/>
</dbReference>
<dbReference type="Pfam" id="PF01381">
    <property type="entry name" value="HTH_3"/>
    <property type="match status" value="1"/>
</dbReference>
<accession>A0A1X9N5V9</accession>
<dbReference type="InterPro" id="IPR001387">
    <property type="entry name" value="Cro/C1-type_HTH"/>
</dbReference>
<dbReference type="InterPro" id="IPR050807">
    <property type="entry name" value="TransReg_Diox_bact_type"/>
</dbReference>
<reference evidence="3 4" key="1">
    <citation type="submission" date="2016-11" db="EMBL/GenBank/DDBJ databases">
        <title>Trade-off between light-utilization and light-protection in marine flavobacteria.</title>
        <authorList>
            <person name="Kumagai Y."/>
        </authorList>
    </citation>
    <scope>NUCLEOTIDE SEQUENCE [LARGE SCALE GENOMIC DNA]</scope>
    <source>
        <strain evidence="3 4">NBRC 107125</strain>
    </source>
</reference>
<dbReference type="PROSITE" id="PS50943">
    <property type="entry name" value="HTH_CROC1"/>
    <property type="match status" value="1"/>
</dbReference>
<dbReference type="OrthoDB" id="9814751at2"/>
<dbReference type="GO" id="GO:0003700">
    <property type="term" value="F:DNA-binding transcription factor activity"/>
    <property type="evidence" value="ECO:0007669"/>
    <property type="project" value="TreeGrafter"/>
</dbReference>
<feature type="domain" description="HTH cro/C1-type" evidence="2">
    <location>
        <begin position="9"/>
        <end position="63"/>
    </location>
</feature>
<evidence type="ECO:0000313" key="3">
    <source>
        <dbReference type="EMBL" id="ARN73480.1"/>
    </source>
</evidence>
<dbReference type="AlphaFoldDB" id="A0A1X9N5V9"/>
<evidence type="ECO:0000259" key="2">
    <source>
        <dbReference type="PROSITE" id="PS50943"/>
    </source>
</evidence>
<dbReference type="InterPro" id="IPR014710">
    <property type="entry name" value="RmlC-like_jellyroll"/>
</dbReference>
<dbReference type="GO" id="GO:0003677">
    <property type="term" value="F:DNA binding"/>
    <property type="evidence" value="ECO:0007669"/>
    <property type="project" value="UniProtKB-KW"/>
</dbReference>
<dbReference type="GO" id="GO:0005829">
    <property type="term" value="C:cytosol"/>
    <property type="evidence" value="ECO:0007669"/>
    <property type="project" value="TreeGrafter"/>
</dbReference>
<dbReference type="EMBL" id="CP019343">
    <property type="protein sequence ID" value="ARN73480.1"/>
    <property type="molecule type" value="Genomic_DNA"/>
</dbReference>
<evidence type="ECO:0000313" key="4">
    <source>
        <dbReference type="Proteomes" id="UP000193450"/>
    </source>
</evidence>
<gene>
    <name evidence="3" type="ORF">BST96_04730</name>
</gene>
<organism evidence="3 4">
    <name type="scientific">Oceanicoccus sagamiensis</name>
    <dbReference type="NCBI Taxonomy" id="716816"/>
    <lineage>
        <taxon>Bacteria</taxon>
        <taxon>Pseudomonadati</taxon>
        <taxon>Pseudomonadota</taxon>
        <taxon>Gammaproteobacteria</taxon>
        <taxon>Cellvibrionales</taxon>
        <taxon>Spongiibacteraceae</taxon>
        <taxon>Oceanicoccus</taxon>
    </lineage>
</organism>
<sequence>MTVDVGARLQAVRKLKGLSQRELAKRVGVTNSTISLIEQNRVSPSVGSLKKVLDGIPMSMAEFFAADEEQPRHSPFYGEEDQPNLGQKGIDYFLVGAGQPDRSIEVLREIMQPGSDTGEDRIRHSGDEGGVVVSGQLELTVGEETQLLGPNEGYYFQGSTPHRFRSVGDQPLVIVSANTSPRSRGESAK</sequence>
<dbReference type="Gene3D" id="1.10.260.40">
    <property type="entry name" value="lambda repressor-like DNA-binding domains"/>
    <property type="match status" value="1"/>
</dbReference>
<name>A0A1X9N5V9_9GAMM</name>
<dbReference type="InterPro" id="IPR011051">
    <property type="entry name" value="RmlC_Cupin_sf"/>
</dbReference>
<dbReference type="InterPro" id="IPR010982">
    <property type="entry name" value="Lambda_DNA-bd_dom_sf"/>
</dbReference>
<dbReference type="STRING" id="716816.BST96_04730"/>
<dbReference type="Pfam" id="PF07883">
    <property type="entry name" value="Cupin_2"/>
    <property type="match status" value="1"/>
</dbReference>
<dbReference type="SMART" id="SM00530">
    <property type="entry name" value="HTH_XRE"/>
    <property type="match status" value="1"/>
</dbReference>
<keyword evidence="4" id="KW-1185">Reference proteome</keyword>
<dbReference type="InterPro" id="IPR013096">
    <property type="entry name" value="Cupin_2"/>
</dbReference>
<dbReference type="Proteomes" id="UP000193450">
    <property type="component" value="Chromosome"/>
</dbReference>
<dbReference type="KEGG" id="osg:BST96_04730"/>
<dbReference type="PANTHER" id="PTHR46797">
    <property type="entry name" value="HTH-TYPE TRANSCRIPTIONAL REGULATOR"/>
    <property type="match status" value="1"/>
</dbReference>
<dbReference type="Gene3D" id="2.60.120.10">
    <property type="entry name" value="Jelly Rolls"/>
    <property type="match status" value="1"/>
</dbReference>
<dbReference type="CDD" id="cd02209">
    <property type="entry name" value="cupin_XRE_C"/>
    <property type="match status" value="1"/>
</dbReference>
<dbReference type="SUPFAM" id="SSF51182">
    <property type="entry name" value="RmlC-like cupins"/>
    <property type="match status" value="1"/>
</dbReference>
<evidence type="ECO:0000256" key="1">
    <source>
        <dbReference type="ARBA" id="ARBA00023125"/>
    </source>
</evidence>
<dbReference type="PANTHER" id="PTHR46797:SF11">
    <property type="entry name" value="HTH-TYPE TRANSCRIPTIONAL REGULATOR PUUR"/>
    <property type="match status" value="1"/>
</dbReference>
<dbReference type="CDD" id="cd00093">
    <property type="entry name" value="HTH_XRE"/>
    <property type="match status" value="1"/>
</dbReference>
<protein>
    <submittedName>
        <fullName evidence="3">XRE family transcriptional regulator</fullName>
    </submittedName>
</protein>
<proteinExistence type="predicted"/>
<dbReference type="SUPFAM" id="SSF47413">
    <property type="entry name" value="lambda repressor-like DNA-binding domains"/>
    <property type="match status" value="1"/>
</dbReference>